<dbReference type="InterPro" id="IPR019887">
    <property type="entry name" value="Tscrpt_reg_AsnC/Lrp_C"/>
</dbReference>
<name>A0A5P9JYA0_9HYPH</name>
<dbReference type="GO" id="GO:0043565">
    <property type="term" value="F:sequence-specific DNA binding"/>
    <property type="evidence" value="ECO:0007669"/>
    <property type="project" value="InterPro"/>
</dbReference>
<gene>
    <name evidence="5" type="ORF">GDR74_13865</name>
</gene>
<dbReference type="KEGG" id="mico:GDR74_13865"/>
<sequence>MPVRTAPSGIGSLLMLDEKDRILIGALRRNARESLVGLARSVGLSRSATQERMRRLEREGVIRGYTVDLAAEADPAVRAMIAVTFEPGFRCKHVVPQLSGIPEIVACHSLTGSIDMMVMVACDSHATLDRIRDAVASVRGVATATTHIVLATPLGRG</sequence>
<evidence type="ECO:0000313" key="5">
    <source>
        <dbReference type="EMBL" id="QFU17219.1"/>
    </source>
</evidence>
<accession>A0A5P9JYA0</accession>
<dbReference type="AlphaFoldDB" id="A0A5P9JYA0"/>
<reference evidence="5 6" key="1">
    <citation type="submission" date="2019-10" db="EMBL/GenBank/DDBJ databases">
        <title>Isolation, Identification of Microvirga thermotolerans HR1, a novel thermophilic bacterium and Comparative Genomics of the genus Microvirga.</title>
        <authorList>
            <person name="Li J."/>
            <person name="Zhang W."/>
            <person name="Lin M."/>
            <person name="Wang J."/>
        </authorList>
    </citation>
    <scope>NUCLEOTIDE SEQUENCE [LARGE SCALE GENOMIC DNA]</scope>
    <source>
        <strain evidence="5 6">HR1</strain>
    </source>
</reference>
<evidence type="ECO:0000313" key="6">
    <source>
        <dbReference type="Proteomes" id="UP000325614"/>
    </source>
</evidence>
<keyword evidence="3" id="KW-0804">Transcription</keyword>
<evidence type="ECO:0000256" key="3">
    <source>
        <dbReference type="ARBA" id="ARBA00023163"/>
    </source>
</evidence>
<dbReference type="SMART" id="SM00344">
    <property type="entry name" value="HTH_ASNC"/>
    <property type="match status" value="1"/>
</dbReference>
<dbReference type="Pfam" id="PF13404">
    <property type="entry name" value="HTH_AsnC-type"/>
    <property type="match status" value="1"/>
</dbReference>
<keyword evidence="2" id="KW-0238">DNA-binding</keyword>
<evidence type="ECO:0000256" key="2">
    <source>
        <dbReference type="ARBA" id="ARBA00023125"/>
    </source>
</evidence>
<dbReference type="GO" id="GO:0043200">
    <property type="term" value="P:response to amino acid"/>
    <property type="evidence" value="ECO:0007669"/>
    <property type="project" value="TreeGrafter"/>
</dbReference>
<dbReference type="SUPFAM" id="SSF46785">
    <property type="entry name" value="Winged helix' DNA-binding domain"/>
    <property type="match status" value="1"/>
</dbReference>
<dbReference type="Gene3D" id="3.30.70.920">
    <property type="match status" value="1"/>
</dbReference>
<protein>
    <submittedName>
        <fullName evidence="5">AsnC family transcriptional regulator</fullName>
    </submittedName>
</protein>
<dbReference type="SUPFAM" id="SSF54909">
    <property type="entry name" value="Dimeric alpha+beta barrel"/>
    <property type="match status" value="1"/>
</dbReference>
<proteinExistence type="predicted"/>
<dbReference type="Proteomes" id="UP000325614">
    <property type="component" value="Chromosome"/>
</dbReference>
<dbReference type="PROSITE" id="PS50956">
    <property type="entry name" value="HTH_ASNC_2"/>
    <property type="match status" value="1"/>
</dbReference>
<dbReference type="GO" id="GO:0005829">
    <property type="term" value="C:cytosol"/>
    <property type="evidence" value="ECO:0007669"/>
    <property type="project" value="TreeGrafter"/>
</dbReference>
<feature type="domain" description="HTH asnC-type" evidence="4">
    <location>
        <begin position="16"/>
        <end position="90"/>
    </location>
</feature>
<keyword evidence="6" id="KW-1185">Reference proteome</keyword>
<dbReference type="PRINTS" id="PR00033">
    <property type="entry name" value="HTHASNC"/>
</dbReference>
<organism evidence="5 6">
    <name type="scientific">Microvirga thermotolerans</name>
    <dbReference type="NCBI Taxonomy" id="2651334"/>
    <lineage>
        <taxon>Bacteria</taxon>
        <taxon>Pseudomonadati</taxon>
        <taxon>Pseudomonadota</taxon>
        <taxon>Alphaproteobacteria</taxon>
        <taxon>Hyphomicrobiales</taxon>
        <taxon>Methylobacteriaceae</taxon>
        <taxon>Microvirga</taxon>
    </lineage>
</organism>
<dbReference type="InterPro" id="IPR036388">
    <property type="entry name" value="WH-like_DNA-bd_sf"/>
</dbReference>
<dbReference type="PANTHER" id="PTHR30154">
    <property type="entry name" value="LEUCINE-RESPONSIVE REGULATORY PROTEIN"/>
    <property type="match status" value="1"/>
</dbReference>
<keyword evidence="1" id="KW-0805">Transcription regulation</keyword>
<dbReference type="InterPro" id="IPR000485">
    <property type="entry name" value="AsnC-type_HTH_dom"/>
</dbReference>
<dbReference type="InterPro" id="IPR011008">
    <property type="entry name" value="Dimeric_a/b-barrel"/>
</dbReference>
<dbReference type="InterPro" id="IPR019888">
    <property type="entry name" value="Tscrpt_reg_AsnC-like"/>
</dbReference>
<dbReference type="EMBL" id="CP045423">
    <property type="protein sequence ID" value="QFU17219.1"/>
    <property type="molecule type" value="Genomic_DNA"/>
</dbReference>
<dbReference type="PANTHER" id="PTHR30154:SF53">
    <property type="entry name" value="HTH-TYPE TRANSCRIPTIONAL REGULATOR LRPC"/>
    <property type="match status" value="1"/>
</dbReference>
<dbReference type="Gene3D" id="1.10.10.10">
    <property type="entry name" value="Winged helix-like DNA-binding domain superfamily/Winged helix DNA-binding domain"/>
    <property type="match status" value="1"/>
</dbReference>
<evidence type="ECO:0000256" key="1">
    <source>
        <dbReference type="ARBA" id="ARBA00023015"/>
    </source>
</evidence>
<evidence type="ECO:0000259" key="4">
    <source>
        <dbReference type="PROSITE" id="PS50956"/>
    </source>
</evidence>
<dbReference type="InterPro" id="IPR036390">
    <property type="entry name" value="WH_DNA-bd_sf"/>
</dbReference>
<dbReference type="Pfam" id="PF01037">
    <property type="entry name" value="AsnC_trans_reg"/>
    <property type="match status" value="1"/>
</dbReference>